<keyword evidence="1" id="KW-1133">Transmembrane helix</keyword>
<gene>
    <name evidence="2" type="ORF">Micbo1qcDRAFT_127414</name>
</gene>
<sequence>MARFNVSRCNRAATAAARHWHVVLQALIAIVTFALMCEELVARSRAQLWQAGGERGWNSDPSMRIYFYANHEEPPAIPLIWSQRLTDSNLAVAGLSLALTLQRGVLAFLGFDWALFNIASDIFLALFWSHSAAAQMSSDLTDLEHVSLRPWYLERGCSAVGPSERSPCVLGQACFVMAVVSL</sequence>
<name>A0A136ILF1_9PEZI</name>
<keyword evidence="1" id="KW-0472">Membrane</keyword>
<feature type="transmembrane region" description="Helical" evidence="1">
    <location>
        <begin position="105"/>
        <end position="128"/>
    </location>
</feature>
<evidence type="ECO:0000313" key="2">
    <source>
        <dbReference type="EMBL" id="KXJ85745.1"/>
    </source>
</evidence>
<dbReference type="EMBL" id="KQ964275">
    <property type="protein sequence ID" value="KXJ85745.1"/>
    <property type="molecule type" value="Genomic_DNA"/>
</dbReference>
<dbReference type="Proteomes" id="UP000070501">
    <property type="component" value="Unassembled WGS sequence"/>
</dbReference>
<evidence type="ECO:0000313" key="3">
    <source>
        <dbReference type="Proteomes" id="UP000070501"/>
    </source>
</evidence>
<dbReference type="OrthoDB" id="5352400at2759"/>
<dbReference type="AlphaFoldDB" id="A0A136ILF1"/>
<accession>A0A136ILF1</accession>
<organism evidence="2 3">
    <name type="scientific">Microdochium bolleyi</name>
    <dbReference type="NCBI Taxonomy" id="196109"/>
    <lineage>
        <taxon>Eukaryota</taxon>
        <taxon>Fungi</taxon>
        <taxon>Dikarya</taxon>
        <taxon>Ascomycota</taxon>
        <taxon>Pezizomycotina</taxon>
        <taxon>Sordariomycetes</taxon>
        <taxon>Xylariomycetidae</taxon>
        <taxon>Xylariales</taxon>
        <taxon>Microdochiaceae</taxon>
        <taxon>Microdochium</taxon>
    </lineage>
</organism>
<evidence type="ECO:0000256" key="1">
    <source>
        <dbReference type="SAM" id="Phobius"/>
    </source>
</evidence>
<feature type="transmembrane region" description="Helical" evidence="1">
    <location>
        <begin position="20"/>
        <end position="37"/>
    </location>
</feature>
<protein>
    <submittedName>
        <fullName evidence="2">Uncharacterized protein</fullName>
    </submittedName>
</protein>
<reference evidence="3" key="1">
    <citation type="submission" date="2016-02" db="EMBL/GenBank/DDBJ databases">
        <title>Draft genome sequence of Microdochium bolleyi, a fungal endophyte of beachgrass.</title>
        <authorList>
            <consortium name="DOE Joint Genome Institute"/>
            <person name="David A.S."/>
            <person name="May G."/>
            <person name="Haridas S."/>
            <person name="Lim J."/>
            <person name="Wang M."/>
            <person name="Labutti K."/>
            <person name="Lipzen A."/>
            <person name="Barry K."/>
            <person name="Grigoriev I.V."/>
        </authorList>
    </citation>
    <scope>NUCLEOTIDE SEQUENCE [LARGE SCALE GENOMIC DNA]</scope>
    <source>
        <strain evidence="3">J235TASD1</strain>
    </source>
</reference>
<dbReference type="InParanoid" id="A0A136ILF1"/>
<proteinExistence type="predicted"/>
<keyword evidence="1" id="KW-0812">Transmembrane</keyword>
<keyword evidence="3" id="KW-1185">Reference proteome</keyword>